<dbReference type="EMBL" id="SIHJ01000004">
    <property type="protein sequence ID" value="TWT31274.1"/>
    <property type="molecule type" value="Genomic_DNA"/>
</dbReference>
<dbReference type="Gene3D" id="3.30.700.10">
    <property type="entry name" value="Glycoprotein, Type 4 Pilin"/>
    <property type="match status" value="1"/>
</dbReference>
<dbReference type="NCBIfam" id="TIGR04294">
    <property type="entry name" value="pre_pil_HX9DG"/>
    <property type="match status" value="1"/>
</dbReference>
<keyword evidence="5" id="KW-1185">Reference proteome</keyword>
<dbReference type="InterPro" id="IPR045584">
    <property type="entry name" value="Pilin-like"/>
</dbReference>
<evidence type="ECO:0000256" key="2">
    <source>
        <dbReference type="SAM" id="Phobius"/>
    </source>
</evidence>
<keyword evidence="2" id="KW-0812">Transmembrane</keyword>
<dbReference type="Proteomes" id="UP000316714">
    <property type="component" value="Unassembled WGS sequence"/>
</dbReference>
<evidence type="ECO:0000256" key="1">
    <source>
        <dbReference type="SAM" id="MobiDB-lite"/>
    </source>
</evidence>
<dbReference type="InterPro" id="IPR012902">
    <property type="entry name" value="N_methyl_site"/>
</dbReference>
<keyword evidence="2" id="KW-0472">Membrane</keyword>
<keyword evidence="2" id="KW-1133">Transmembrane helix</keyword>
<dbReference type="InterPro" id="IPR027558">
    <property type="entry name" value="Pre_pil_HX9DG_C"/>
</dbReference>
<proteinExistence type="predicted"/>
<dbReference type="SUPFAM" id="SSF54523">
    <property type="entry name" value="Pili subunits"/>
    <property type="match status" value="1"/>
</dbReference>
<dbReference type="AlphaFoldDB" id="A0A5C5UY53"/>
<dbReference type="PANTHER" id="PTHR30093:SF2">
    <property type="entry name" value="TYPE II SECRETION SYSTEM PROTEIN H"/>
    <property type="match status" value="1"/>
</dbReference>
<dbReference type="Pfam" id="PF07963">
    <property type="entry name" value="N_methyl"/>
    <property type="match status" value="1"/>
</dbReference>
<gene>
    <name evidence="4" type="ORF">KOR34_46500</name>
</gene>
<feature type="domain" description="DUF1559" evidence="3">
    <location>
        <begin position="45"/>
        <end position="326"/>
    </location>
</feature>
<sequence>MPTTAARSTKLRCHTGDRSGFTLVELLVVIAIVGVLIALLLPAVQIAREAARRGSCANNLRQTCLAAQNHLQANGGLPAGSVAKPPPEDLAIREWTFFRWSALAQLLPHMEGDSLYRSLDLTRPLYKNLGGEVTDENVAAVRQVVPEFLCPSDSRLRLHPDFGPTNYAANTGTGGASGSPRVTDGPFAVNSSTRPAEITDGLSKTVLFAESVLGVPDSTSRDPRTDYKFVFRAPLTESMCAASGQWNFSDPRGFSWANGEFRCGLYNHHDTPNSPTHDCVSVLLGGSHSQRYTPYGWRAARSLHPSGVNAAMADGSVRYVNDAIDLAVWQAMATIQGGEVE</sequence>
<comment type="caution">
    <text evidence="4">The sequence shown here is derived from an EMBL/GenBank/DDBJ whole genome shotgun (WGS) entry which is preliminary data.</text>
</comment>
<organism evidence="4 5">
    <name type="scientific">Posidoniimonas corsicana</name>
    <dbReference type="NCBI Taxonomy" id="1938618"/>
    <lineage>
        <taxon>Bacteria</taxon>
        <taxon>Pseudomonadati</taxon>
        <taxon>Planctomycetota</taxon>
        <taxon>Planctomycetia</taxon>
        <taxon>Pirellulales</taxon>
        <taxon>Lacipirellulaceae</taxon>
        <taxon>Posidoniimonas</taxon>
    </lineage>
</organism>
<accession>A0A5C5UY53</accession>
<dbReference type="NCBIfam" id="TIGR02532">
    <property type="entry name" value="IV_pilin_GFxxxE"/>
    <property type="match status" value="1"/>
</dbReference>
<reference evidence="4 5" key="1">
    <citation type="submission" date="2019-02" db="EMBL/GenBank/DDBJ databases">
        <title>Deep-cultivation of Planctomycetes and their phenomic and genomic characterization uncovers novel biology.</title>
        <authorList>
            <person name="Wiegand S."/>
            <person name="Jogler M."/>
            <person name="Boedeker C."/>
            <person name="Pinto D."/>
            <person name="Vollmers J."/>
            <person name="Rivas-Marin E."/>
            <person name="Kohn T."/>
            <person name="Peeters S.H."/>
            <person name="Heuer A."/>
            <person name="Rast P."/>
            <person name="Oberbeckmann S."/>
            <person name="Bunk B."/>
            <person name="Jeske O."/>
            <person name="Meyerdierks A."/>
            <person name="Storesund J.E."/>
            <person name="Kallscheuer N."/>
            <person name="Luecker S."/>
            <person name="Lage O.M."/>
            <person name="Pohl T."/>
            <person name="Merkel B.J."/>
            <person name="Hornburger P."/>
            <person name="Mueller R.-W."/>
            <person name="Bruemmer F."/>
            <person name="Labrenz M."/>
            <person name="Spormann A.M."/>
            <person name="Op Den Camp H."/>
            <person name="Overmann J."/>
            <person name="Amann R."/>
            <person name="Jetten M.S.M."/>
            <person name="Mascher T."/>
            <person name="Medema M.H."/>
            <person name="Devos D.P."/>
            <person name="Kaster A.-K."/>
            <person name="Ovreas L."/>
            <person name="Rohde M."/>
            <person name="Galperin M.Y."/>
            <person name="Jogler C."/>
        </authorList>
    </citation>
    <scope>NUCLEOTIDE SEQUENCE [LARGE SCALE GENOMIC DNA]</scope>
    <source>
        <strain evidence="4 5">KOR34</strain>
    </source>
</reference>
<name>A0A5C5UY53_9BACT</name>
<dbReference type="RefSeq" id="WP_146568453.1">
    <property type="nucleotide sequence ID" value="NZ_SIHJ01000004.1"/>
</dbReference>
<evidence type="ECO:0000313" key="5">
    <source>
        <dbReference type="Proteomes" id="UP000316714"/>
    </source>
</evidence>
<dbReference type="OrthoDB" id="258404at2"/>
<dbReference type="InterPro" id="IPR011453">
    <property type="entry name" value="DUF1559"/>
</dbReference>
<dbReference type="PANTHER" id="PTHR30093">
    <property type="entry name" value="GENERAL SECRETION PATHWAY PROTEIN G"/>
    <property type="match status" value="1"/>
</dbReference>
<evidence type="ECO:0000313" key="4">
    <source>
        <dbReference type="EMBL" id="TWT31274.1"/>
    </source>
</evidence>
<dbReference type="Pfam" id="PF07596">
    <property type="entry name" value="SBP_bac_10"/>
    <property type="match status" value="1"/>
</dbReference>
<evidence type="ECO:0000259" key="3">
    <source>
        <dbReference type="Pfam" id="PF07596"/>
    </source>
</evidence>
<protein>
    <recommendedName>
        <fullName evidence="3">DUF1559 domain-containing protein</fullName>
    </recommendedName>
</protein>
<dbReference type="PROSITE" id="PS00409">
    <property type="entry name" value="PROKAR_NTER_METHYL"/>
    <property type="match status" value="1"/>
</dbReference>
<feature type="transmembrane region" description="Helical" evidence="2">
    <location>
        <begin position="21"/>
        <end position="44"/>
    </location>
</feature>
<feature type="region of interest" description="Disordered" evidence="1">
    <location>
        <begin position="167"/>
        <end position="194"/>
    </location>
</feature>